<dbReference type="InterPro" id="IPR009057">
    <property type="entry name" value="Homeodomain-like_sf"/>
</dbReference>
<evidence type="ECO:0000313" key="3">
    <source>
        <dbReference type="EMBL" id="VFK47020.1"/>
    </source>
</evidence>
<gene>
    <name evidence="3" type="ORF">BECKSD772E_GA0070983_10863</name>
    <name evidence="2" type="ORF">BECKSD772F_GA0070984_10973</name>
</gene>
<dbReference type="EMBL" id="CAADFR010000097">
    <property type="protein sequence ID" value="VFK41631.1"/>
    <property type="molecule type" value="Genomic_DNA"/>
</dbReference>
<dbReference type="AlphaFoldDB" id="A0A450YJC5"/>
<dbReference type="InterPro" id="IPR025948">
    <property type="entry name" value="HTH-like_dom"/>
</dbReference>
<dbReference type="SUPFAM" id="SSF46689">
    <property type="entry name" value="Homeodomain-like"/>
    <property type="match status" value="1"/>
</dbReference>
<dbReference type="EMBL" id="CAADFU010000086">
    <property type="protein sequence ID" value="VFK47020.1"/>
    <property type="molecule type" value="Genomic_DNA"/>
</dbReference>
<evidence type="ECO:0000313" key="2">
    <source>
        <dbReference type="EMBL" id="VFK41631.1"/>
    </source>
</evidence>
<sequence length="200" mass="23189">MARGRKHTAQFKAKVALEAVKGQKTSGQLSSEFQVHPTVINRWKKQLLDSLPKVFQQGKKSPRTAEEALTGSLYQEIGRLKMELDWLKKKLPLSIEGRRGMVKVNQPHFSIVRQCRLVGLSRSSYYHRPAVETEENLRYMRLIDEQYMLTPFFGSRQMTRWLNNQGHNLNRKRIRRLMGKMGLWGTVPAWTSYQSAPCAT</sequence>
<name>A0A450YJC5_9GAMM</name>
<protein>
    <submittedName>
        <fullName evidence="2">Putative transposase</fullName>
    </submittedName>
</protein>
<evidence type="ECO:0000259" key="1">
    <source>
        <dbReference type="Pfam" id="PF13276"/>
    </source>
</evidence>
<accession>A0A450YJC5</accession>
<organism evidence="2">
    <name type="scientific">Candidatus Kentrum sp. SD</name>
    <dbReference type="NCBI Taxonomy" id="2126332"/>
    <lineage>
        <taxon>Bacteria</taxon>
        <taxon>Pseudomonadati</taxon>
        <taxon>Pseudomonadota</taxon>
        <taxon>Gammaproteobacteria</taxon>
        <taxon>Candidatus Kentrum</taxon>
    </lineage>
</organism>
<dbReference type="Pfam" id="PF13276">
    <property type="entry name" value="HTH_21"/>
    <property type="match status" value="1"/>
</dbReference>
<reference evidence="2" key="1">
    <citation type="submission" date="2019-02" db="EMBL/GenBank/DDBJ databases">
        <authorList>
            <person name="Gruber-Vodicka R. H."/>
            <person name="Seah K. B. B."/>
        </authorList>
    </citation>
    <scope>NUCLEOTIDE SEQUENCE</scope>
    <source>
        <strain evidence="3">BECK_S1320</strain>
        <strain evidence="2">BECK_S1321</strain>
    </source>
</reference>
<proteinExistence type="predicted"/>
<feature type="domain" description="HTH-like" evidence="1">
    <location>
        <begin position="138"/>
        <end position="187"/>
    </location>
</feature>